<feature type="domain" description="Subtelomeric hrmA-associated cluster protein AFUB-079030/YDR124W-like helical bundle" evidence="2">
    <location>
        <begin position="179"/>
        <end position="289"/>
    </location>
</feature>
<dbReference type="Proteomes" id="UP001056384">
    <property type="component" value="Chromosome 3"/>
</dbReference>
<dbReference type="InterPro" id="IPR021264">
    <property type="entry name" value="AFUB_079030/YDR124W-like"/>
</dbReference>
<proteinExistence type="predicted"/>
<feature type="region of interest" description="Disordered" evidence="1">
    <location>
        <begin position="364"/>
        <end position="424"/>
    </location>
</feature>
<reference evidence="3" key="1">
    <citation type="submission" date="2022-06" db="EMBL/GenBank/DDBJ databases">
        <title>Complete genome sequences of two strains of the flax pathogen Septoria linicola.</title>
        <authorList>
            <person name="Lapalu N."/>
            <person name="Simon A."/>
            <person name="Demenou B."/>
            <person name="Paumier D."/>
            <person name="Guillot M.-P."/>
            <person name="Gout L."/>
            <person name="Valade R."/>
        </authorList>
    </citation>
    <scope>NUCLEOTIDE SEQUENCE</scope>
    <source>
        <strain evidence="3">SE15195</strain>
    </source>
</reference>
<feature type="compositionally biased region" description="Basic and acidic residues" evidence="1">
    <location>
        <begin position="411"/>
        <end position="424"/>
    </location>
</feature>
<name>A0A9Q9AMJ0_9PEZI</name>
<protein>
    <recommendedName>
        <fullName evidence="2">Subtelomeric hrmA-associated cluster protein AFUB-079030/YDR124W-like helical bundle domain-containing protein</fullName>
    </recommendedName>
</protein>
<dbReference type="PANTHER" id="PTHR36102">
    <property type="entry name" value="CHROMOSOME 10, WHOLE GENOME SHOTGUN SEQUENCE"/>
    <property type="match status" value="1"/>
</dbReference>
<evidence type="ECO:0000256" key="1">
    <source>
        <dbReference type="SAM" id="MobiDB-lite"/>
    </source>
</evidence>
<dbReference type="AlphaFoldDB" id="A0A9Q9AMJ0"/>
<feature type="region of interest" description="Disordered" evidence="1">
    <location>
        <begin position="637"/>
        <end position="659"/>
    </location>
</feature>
<accession>A0A9Q9AMJ0</accession>
<sequence>MVVVHNFSKRQKGTKTMETRAVARLEQSTENVKSVPDDRQAFAWVDLDERGNVRIHASERVKGYLDEMMLSNQFQQAYEQSRNVSASSSRRGTQVIDEDDLQPDDSMDYTTVTPIKPLPKVRGRRVFQQAKQRGRPMMPRPVPMSVCRTPSPPETPIESVVASPAEIQLQPRKQMKSFRIDDSEAVVDFLVSRLKRMQQLADKKIAKAWIKGICPKKQAKFPYQNNKQEKETGIKPEVPAWWPDVDTVCRFIEPDHIRREERMRLCLHLLRLRPTPAQLEQWNRFDTAPSKTHQLRGWTAWLKELAGPEIFEDLPREPCHRTKYRRNLMAQMYEVAEMEEEYLEGGIDGSEKFMYEEEDEERRNYLAKRSRRPSTASTPDYEEPITRSASSSCSRGPAKRARRDSVPTNAEKMERRGSDRKPDLEMIDAQSAGPIVLDQDIPGGFEPLPQHNMPQRKVESGPLSGFVSQPPHSNAGKLQHHTHGLPQHGNWRGFDHLSEWQEPNMPSQIQTAPNTFPGRQDFEFPQYQQVQQPFLNHIGHVSQPEFHTVPNTPVFSSAGMVSMPMDAYPMQPGPMSQLPADQHYAMTMAPAQYFMPAHTDHAVADFHPPTNMATHHYQQQQPDVLAERHMAPMQSVQNQGMPMNQPLQWHHHHHQQRHH</sequence>
<evidence type="ECO:0000259" key="2">
    <source>
        <dbReference type="Pfam" id="PF11001"/>
    </source>
</evidence>
<dbReference type="Pfam" id="PF11001">
    <property type="entry name" value="AFUB_07903_YDR124W_hel"/>
    <property type="match status" value="1"/>
</dbReference>
<feature type="compositionally biased region" description="Acidic residues" evidence="1">
    <location>
        <begin position="96"/>
        <end position="107"/>
    </location>
</feature>
<evidence type="ECO:0000313" key="3">
    <source>
        <dbReference type="EMBL" id="USW51710.1"/>
    </source>
</evidence>
<evidence type="ECO:0000313" key="4">
    <source>
        <dbReference type="Proteomes" id="UP001056384"/>
    </source>
</evidence>
<gene>
    <name evidence="3" type="ORF">Slin15195_G050290</name>
</gene>
<feature type="region of interest" description="Disordered" evidence="1">
    <location>
        <begin position="81"/>
        <end position="110"/>
    </location>
</feature>
<dbReference type="EMBL" id="CP099420">
    <property type="protein sequence ID" value="USW51710.1"/>
    <property type="molecule type" value="Genomic_DNA"/>
</dbReference>
<feature type="compositionally biased region" description="Polar residues" evidence="1">
    <location>
        <begin position="637"/>
        <end position="647"/>
    </location>
</feature>
<organism evidence="3 4">
    <name type="scientific">Septoria linicola</name>
    <dbReference type="NCBI Taxonomy" id="215465"/>
    <lineage>
        <taxon>Eukaryota</taxon>
        <taxon>Fungi</taxon>
        <taxon>Dikarya</taxon>
        <taxon>Ascomycota</taxon>
        <taxon>Pezizomycotina</taxon>
        <taxon>Dothideomycetes</taxon>
        <taxon>Dothideomycetidae</taxon>
        <taxon>Mycosphaerellales</taxon>
        <taxon>Mycosphaerellaceae</taxon>
        <taxon>Septoria</taxon>
    </lineage>
</organism>
<dbReference type="PANTHER" id="PTHR36102:SF1">
    <property type="entry name" value="YDR124W-LIKE HELICAL BUNDLE DOMAIN-CONTAINING PROTEIN"/>
    <property type="match status" value="1"/>
</dbReference>
<keyword evidence="4" id="KW-1185">Reference proteome</keyword>
<feature type="compositionally biased region" description="Polar residues" evidence="1">
    <location>
        <begin position="81"/>
        <end position="92"/>
    </location>
</feature>
<feature type="compositionally biased region" description="Basic residues" evidence="1">
    <location>
        <begin position="649"/>
        <end position="659"/>
    </location>
</feature>
<dbReference type="InterPro" id="IPR047092">
    <property type="entry name" value="AFUB_07903/YDR124W-like_hel"/>
</dbReference>